<feature type="coiled-coil region" evidence="14">
    <location>
        <begin position="69"/>
        <end position="143"/>
    </location>
</feature>
<keyword evidence="5 12" id="KW-1133">Transmembrane helix</keyword>
<comment type="function">
    <text evidence="10">Component of the F(0) channel, it forms part of the peripheral stalk, linking F(1) to F(0). The b'-subunit is a diverged and duplicated form of b found in plants and photosynthetic bacteria.</text>
</comment>
<feature type="signal peptide" evidence="15">
    <location>
        <begin position="1"/>
        <end position="30"/>
    </location>
</feature>
<keyword evidence="2 12" id="KW-0138">CF(0)</keyword>
<dbReference type="PANTHER" id="PTHR34264">
    <property type="entry name" value="ATP SYNTHASE SUBUNIT B, CHLOROPLASTIC"/>
    <property type="match status" value="1"/>
</dbReference>
<comment type="function">
    <text evidence="9 12">F(1)F(0) ATP synthase produces ATP from ADP in the presence of a proton or sodium gradient. F-type ATPases consist of two structural domains, F(1) containing the extramembraneous catalytic core and F(0) containing the membrane proton channel, linked together by a central stalk and a peripheral stalk. During catalysis, ATP synthesis in the catalytic domain of F(1) is coupled via a rotary mechanism of the central stalk subunits to proton translocation.</text>
</comment>
<evidence type="ECO:0000256" key="12">
    <source>
        <dbReference type="HAMAP-Rule" id="MF_01398"/>
    </source>
</evidence>
<accession>A0A1G7CMI6</accession>
<evidence type="ECO:0000256" key="6">
    <source>
        <dbReference type="ARBA" id="ARBA00023065"/>
    </source>
</evidence>
<organism evidence="16 17">
    <name type="scientific">Desulfuromonas thiophila</name>
    <dbReference type="NCBI Taxonomy" id="57664"/>
    <lineage>
        <taxon>Bacteria</taxon>
        <taxon>Pseudomonadati</taxon>
        <taxon>Thermodesulfobacteriota</taxon>
        <taxon>Desulfuromonadia</taxon>
        <taxon>Desulfuromonadales</taxon>
        <taxon>Desulfuromonadaceae</taxon>
        <taxon>Desulfuromonas</taxon>
    </lineage>
</organism>
<dbReference type="Pfam" id="PF00430">
    <property type="entry name" value="ATP-synt_B"/>
    <property type="match status" value="1"/>
</dbReference>
<evidence type="ECO:0000256" key="11">
    <source>
        <dbReference type="ARBA" id="ARBA00037847"/>
    </source>
</evidence>
<sequence>MMSLARINKICRPVVLGSAALIVAAGVSYASGDAHHADSGVLLKDFLYRVFNFSITVGVLVYFVARPLKKALSGRREGIEKALREAQETAAAAEAKFAEYDAKLSRAAEEIVTLKATLQAEAVAEKERLVAQARAAADQIRQEAGKTAESEVARARLLLQQEAAGLAVELATDLLKKNFTREDQARLVEEYKIKVGELH</sequence>
<reference evidence="17" key="1">
    <citation type="submission" date="2016-10" db="EMBL/GenBank/DDBJ databases">
        <authorList>
            <person name="Varghese N."/>
            <person name="Submissions S."/>
        </authorList>
    </citation>
    <scope>NUCLEOTIDE SEQUENCE [LARGE SCALE GENOMIC DNA]</scope>
    <source>
        <strain evidence="17">DSM 8987</strain>
    </source>
</reference>
<feature type="transmembrane region" description="Helical" evidence="12">
    <location>
        <begin position="46"/>
        <end position="65"/>
    </location>
</feature>
<dbReference type="Proteomes" id="UP000243205">
    <property type="component" value="Unassembled WGS sequence"/>
</dbReference>
<dbReference type="EMBL" id="FNAQ01000010">
    <property type="protein sequence ID" value="SDE39876.1"/>
    <property type="molecule type" value="Genomic_DNA"/>
</dbReference>
<keyword evidence="1 12" id="KW-0813">Transport</keyword>
<evidence type="ECO:0000256" key="3">
    <source>
        <dbReference type="ARBA" id="ARBA00022692"/>
    </source>
</evidence>
<evidence type="ECO:0000256" key="10">
    <source>
        <dbReference type="ARBA" id="ARBA00025614"/>
    </source>
</evidence>
<dbReference type="GO" id="GO:0046933">
    <property type="term" value="F:proton-transporting ATP synthase activity, rotational mechanism"/>
    <property type="evidence" value="ECO:0007669"/>
    <property type="project" value="UniProtKB-UniRule"/>
</dbReference>
<keyword evidence="6 12" id="KW-0406">Ion transport</keyword>
<evidence type="ECO:0000256" key="13">
    <source>
        <dbReference type="RuleBase" id="RU003848"/>
    </source>
</evidence>
<gene>
    <name evidence="12" type="primary">atpF</name>
    <name evidence="16" type="ORF">SAMN05661003_11012</name>
</gene>
<proteinExistence type="inferred from homology"/>
<evidence type="ECO:0000256" key="15">
    <source>
        <dbReference type="SAM" id="SignalP"/>
    </source>
</evidence>
<dbReference type="GO" id="GO:0045259">
    <property type="term" value="C:proton-transporting ATP synthase complex"/>
    <property type="evidence" value="ECO:0007669"/>
    <property type="project" value="UniProtKB-KW"/>
</dbReference>
<comment type="similarity">
    <text evidence="12 13">Belongs to the ATPase B chain family.</text>
</comment>
<dbReference type="OrthoDB" id="5471016at2"/>
<name>A0A1G7CMI6_9BACT</name>
<keyword evidence="7 12" id="KW-0472">Membrane</keyword>
<dbReference type="CDD" id="cd06503">
    <property type="entry name" value="ATP-synt_Fo_b"/>
    <property type="match status" value="1"/>
</dbReference>
<evidence type="ECO:0000256" key="7">
    <source>
        <dbReference type="ARBA" id="ARBA00023136"/>
    </source>
</evidence>
<evidence type="ECO:0000256" key="9">
    <source>
        <dbReference type="ARBA" id="ARBA00025198"/>
    </source>
</evidence>
<evidence type="ECO:0000256" key="5">
    <source>
        <dbReference type="ARBA" id="ARBA00022989"/>
    </source>
</evidence>
<evidence type="ECO:0000256" key="1">
    <source>
        <dbReference type="ARBA" id="ARBA00022448"/>
    </source>
</evidence>
<keyword evidence="14" id="KW-0175">Coiled coil</keyword>
<dbReference type="GO" id="GO:0012505">
    <property type="term" value="C:endomembrane system"/>
    <property type="evidence" value="ECO:0007669"/>
    <property type="project" value="UniProtKB-SubCell"/>
</dbReference>
<evidence type="ECO:0000256" key="2">
    <source>
        <dbReference type="ARBA" id="ARBA00022547"/>
    </source>
</evidence>
<keyword evidence="4 12" id="KW-0375">Hydrogen ion transport</keyword>
<keyword evidence="3 12" id="KW-0812">Transmembrane</keyword>
<dbReference type="RefSeq" id="WP_092078750.1">
    <property type="nucleotide sequence ID" value="NZ_CALFZY010000016.1"/>
</dbReference>
<comment type="subcellular location">
    <subcellularLocation>
        <location evidence="12">Cell membrane</location>
        <topology evidence="12">Single-pass membrane protein</topology>
    </subcellularLocation>
    <subcellularLocation>
        <location evidence="11">Endomembrane system</location>
        <topology evidence="11">Single-pass membrane protein</topology>
    </subcellularLocation>
</comment>
<evidence type="ECO:0000313" key="16">
    <source>
        <dbReference type="EMBL" id="SDE39876.1"/>
    </source>
</evidence>
<evidence type="ECO:0000313" key="17">
    <source>
        <dbReference type="Proteomes" id="UP000243205"/>
    </source>
</evidence>
<dbReference type="GO" id="GO:0005886">
    <property type="term" value="C:plasma membrane"/>
    <property type="evidence" value="ECO:0007669"/>
    <property type="project" value="UniProtKB-SubCell"/>
</dbReference>
<feature type="chain" id="PRO_5017450332" description="ATP synthase subunit b" evidence="15">
    <location>
        <begin position="31"/>
        <end position="199"/>
    </location>
</feature>
<keyword evidence="12" id="KW-1003">Cell membrane</keyword>
<dbReference type="InterPro" id="IPR002146">
    <property type="entry name" value="ATP_synth_b/b'su_bac/chlpt"/>
</dbReference>
<keyword evidence="15" id="KW-0732">Signal</keyword>
<dbReference type="STRING" id="57664.SAMN05661003_11012"/>
<evidence type="ECO:0000256" key="14">
    <source>
        <dbReference type="SAM" id="Coils"/>
    </source>
</evidence>
<evidence type="ECO:0000256" key="4">
    <source>
        <dbReference type="ARBA" id="ARBA00022781"/>
    </source>
</evidence>
<protein>
    <recommendedName>
        <fullName evidence="12">ATP synthase subunit b</fullName>
    </recommendedName>
    <alternativeName>
        <fullName evidence="12">ATP synthase F(0) sector subunit b</fullName>
    </alternativeName>
    <alternativeName>
        <fullName evidence="12">ATPase subunit I</fullName>
    </alternativeName>
    <alternativeName>
        <fullName evidence="12">F-type ATPase subunit b</fullName>
        <shortName evidence="12">F-ATPase subunit b</shortName>
    </alternativeName>
</protein>
<keyword evidence="8 12" id="KW-0066">ATP synthesis</keyword>
<comment type="subunit">
    <text evidence="12">F-type ATPases have 2 components, F(1) - the catalytic core - and F(0) - the membrane proton channel. F(1) has five subunits: alpha(3), beta(3), gamma(1), delta(1), epsilon(1). F(0) has three main subunits: a(1), b(2) and c(10-14). The alpha and beta chains form an alternating ring which encloses part of the gamma chain. F(1) is attached to F(0) by a central stalk formed by the gamma and epsilon chains, while a peripheral stalk is formed by the delta and b chains.</text>
</comment>
<keyword evidence="17" id="KW-1185">Reference proteome</keyword>
<evidence type="ECO:0000256" key="8">
    <source>
        <dbReference type="ARBA" id="ARBA00023310"/>
    </source>
</evidence>
<dbReference type="AlphaFoldDB" id="A0A1G7CMI6"/>
<dbReference type="HAMAP" id="MF_01398">
    <property type="entry name" value="ATP_synth_b_bprime"/>
    <property type="match status" value="1"/>
</dbReference>
<dbReference type="PANTHER" id="PTHR34264:SF3">
    <property type="entry name" value="ATP SYNTHASE SUBUNIT B, CHLOROPLASTIC"/>
    <property type="match status" value="1"/>
</dbReference>